<evidence type="ECO:0000313" key="2">
    <source>
        <dbReference type="EMBL" id="RBO84724.1"/>
    </source>
</evidence>
<evidence type="ECO:0000313" key="3">
    <source>
        <dbReference type="Proteomes" id="UP000252086"/>
    </source>
</evidence>
<keyword evidence="3" id="KW-1185">Reference proteome</keyword>
<sequence length="138" mass="15528">MSVIIKYVVERHGIEKMTFTSKAEADAYDKLLDTAEALTQILRDSQLIENDQLRESLSMYLAEHKNSVIDALGPKKKTVSKKKHDQASQTELALNKTPKTPSTALEDLVIETDEEQLYQEEGGSDPFEEDNFDESHAA</sequence>
<feature type="compositionally biased region" description="Acidic residues" evidence="1">
    <location>
        <begin position="108"/>
        <end position="132"/>
    </location>
</feature>
<feature type="region of interest" description="Disordered" evidence="1">
    <location>
        <begin position="72"/>
        <end position="138"/>
    </location>
</feature>
<dbReference type="Pfam" id="PF07130">
    <property type="entry name" value="YebG"/>
    <property type="match status" value="1"/>
</dbReference>
<dbReference type="InterPro" id="IPR009813">
    <property type="entry name" value="Uncharacterised_YebG"/>
</dbReference>
<dbReference type="InterPro" id="IPR038627">
    <property type="entry name" value="YebG-like_sf"/>
</dbReference>
<protein>
    <recommendedName>
        <fullName evidence="4">DNA damage-inducible protein YebG</fullName>
    </recommendedName>
</protein>
<proteinExistence type="predicted"/>
<dbReference type="Gene3D" id="1.10.10.710">
    <property type="entry name" value="PSPTO_1197 like"/>
    <property type="match status" value="1"/>
</dbReference>
<dbReference type="RefSeq" id="WP_113873368.1">
    <property type="nucleotide sequence ID" value="NZ_QNRF01000002.1"/>
</dbReference>
<evidence type="ECO:0000256" key="1">
    <source>
        <dbReference type="SAM" id="MobiDB-lite"/>
    </source>
</evidence>
<comment type="caution">
    <text evidence="2">The sequence shown here is derived from an EMBL/GenBank/DDBJ whole genome shotgun (WGS) entry which is preliminary data.</text>
</comment>
<dbReference type="AlphaFoldDB" id="A0A366D5H1"/>
<reference evidence="2 3" key="1">
    <citation type="submission" date="2018-06" db="EMBL/GenBank/DDBJ databases">
        <title>Genomic Encyclopedia of Type Strains, Phase III (KMG-III): the genomes of soil and plant-associated and newly described type strains.</title>
        <authorList>
            <person name="Whitman W."/>
        </authorList>
    </citation>
    <scope>NUCLEOTIDE SEQUENCE [LARGE SCALE GENOMIC DNA]</scope>
    <source>
        <strain evidence="2 3">CECT 7732</strain>
    </source>
</reference>
<feature type="compositionally biased region" description="Basic residues" evidence="1">
    <location>
        <begin position="74"/>
        <end position="84"/>
    </location>
</feature>
<dbReference type="Proteomes" id="UP000252086">
    <property type="component" value="Unassembled WGS sequence"/>
</dbReference>
<feature type="compositionally biased region" description="Polar residues" evidence="1">
    <location>
        <begin position="87"/>
        <end position="103"/>
    </location>
</feature>
<evidence type="ECO:0008006" key="4">
    <source>
        <dbReference type="Google" id="ProtNLM"/>
    </source>
</evidence>
<gene>
    <name evidence="2" type="ORF">DFP76_102121</name>
</gene>
<dbReference type="EMBL" id="QNRF01000002">
    <property type="protein sequence ID" value="RBO84724.1"/>
    <property type="molecule type" value="Genomic_DNA"/>
</dbReference>
<accession>A0A366D5H1</accession>
<dbReference type="OrthoDB" id="6415307at2"/>
<organism evidence="2 3">
    <name type="scientific">Marinomonas aquiplantarum</name>
    <dbReference type="NCBI Taxonomy" id="491951"/>
    <lineage>
        <taxon>Bacteria</taxon>
        <taxon>Pseudomonadati</taxon>
        <taxon>Pseudomonadota</taxon>
        <taxon>Gammaproteobacteria</taxon>
        <taxon>Oceanospirillales</taxon>
        <taxon>Oceanospirillaceae</taxon>
        <taxon>Marinomonas</taxon>
    </lineage>
</organism>
<name>A0A366D5H1_9GAMM</name>